<dbReference type="Gene3D" id="3.40.190.80">
    <property type="match status" value="1"/>
</dbReference>
<feature type="binding site" evidence="1">
    <location>
        <position position="90"/>
    </location>
    <ligand>
        <name>Mg(2+)</name>
        <dbReference type="ChEBI" id="CHEBI:18420"/>
        <label>2</label>
    </ligand>
</feature>
<dbReference type="RefSeq" id="WP_012233305.1">
    <property type="nucleotide sequence ID" value="NC_010162.1"/>
</dbReference>
<feature type="binding site" evidence="1">
    <location>
        <position position="93"/>
    </location>
    <ligand>
        <name>Mg(2+)</name>
        <dbReference type="ChEBI" id="CHEBI:18420"/>
        <label>2</label>
    </ligand>
</feature>
<dbReference type="PANTHER" id="PTHR43028">
    <property type="entry name" value="3'(2'),5'-BISPHOSPHATE NUCLEOTIDASE 1"/>
    <property type="match status" value="1"/>
</dbReference>
<organism evidence="2 3">
    <name type="scientific">Sorangium cellulosum (strain So ce56)</name>
    <name type="common">Polyangium cellulosum (strain So ce56)</name>
    <dbReference type="NCBI Taxonomy" id="448385"/>
    <lineage>
        <taxon>Bacteria</taxon>
        <taxon>Pseudomonadati</taxon>
        <taxon>Myxococcota</taxon>
        <taxon>Polyangia</taxon>
        <taxon>Polyangiales</taxon>
        <taxon>Polyangiaceae</taxon>
        <taxon>Sorangium</taxon>
    </lineage>
</organism>
<dbReference type="Gene3D" id="3.30.540.10">
    <property type="entry name" value="Fructose-1,6-Bisphosphatase, subunit A, domain 1"/>
    <property type="match status" value="1"/>
</dbReference>
<name>A9EN76_SORC5</name>
<dbReference type="InterPro" id="IPR000760">
    <property type="entry name" value="Inositol_monophosphatase-like"/>
</dbReference>
<dbReference type="GO" id="GO:0046854">
    <property type="term" value="P:phosphatidylinositol phosphate biosynthetic process"/>
    <property type="evidence" value="ECO:0007669"/>
    <property type="project" value="InterPro"/>
</dbReference>
<dbReference type="AlphaFoldDB" id="A9EN76"/>
<evidence type="ECO:0000313" key="3">
    <source>
        <dbReference type="Proteomes" id="UP000002139"/>
    </source>
</evidence>
<accession>A9EN76</accession>
<feature type="binding site" evidence="1">
    <location>
        <position position="68"/>
    </location>
    <ligand>
        <name>Mg(2+)</name>
        <dbReference type="ChEBI" id="CHEBI:18420"/>
        <label>1</label>
        <note>catalytic</note>
    </ligand>
</feature>
<dbReference type="KEGG" id="scl:sce0670"/>
<protein>
    <submittedName>
        <fullName evidence="2">Inositol monophosphatase family protein CysQ</fullName>
    </submittedName>
</protein>
<gene>
    <name evidence="2" type="primary">cysQ</name>
    <name evidence="2" type="ordered locus">sce0670</name>
</gene>
<dbReference type="PANTHER" id="PTHR43028:SF5">
    <property type="entry name" value="3'(2'),5'-BISPHOSPHATE NUCLEOTIDASE 1"/>
    <property type="match status" value="1"/>
</dbReference>
<keyword evidence="1" id="KW-0479">Metal-binding</keyword>
<feature type="binding site" evidence="1">
    <location>
        <position position="219"/>
    </location>
    <ligand>
        <name>Mg(2+)</name>
        <dbReference type="ChEBI" id="CHEBI:18420"/>
        <label>1</label>
        <note>catalytic</note>
    </ligand>
</feature>
<comment type="cofactor">
    <cofactor evidence="1">
        <name>Mg(2+)</name>
        <dbReference type="ChEBI" id="CHEBI:18420"/>
    </cofactor>
</comment>
<keyword evidence="1" id="KW-0460">Magnesium</keyword>
<dbReference type="InterPro" id="IPR050725">
    <property type="entry name" value="CysQ/Inositol_MonoPase"/>
</dbReference>
<dbReference type="CDD" id="cd01638">
    <property type="entry name" value="CysQ"/>
    <property type="match status" value="1"/>
</dbReference>
<dbReference type="Pfam" id="PF00459">
    <property type="entry name" value="Inositol_P"/>
    <property type="match status" value="1"/>
</dbReference>
<dbReference type="Proteomes" id="UP000002139">
    <property type="component" value="Chromosome"/>
</dbReference>
<evidence type="ECO:0000256" key="1">
    <source>
        <dbReference type="PIRSR" id="PIRSR600760-2"/>
    </source>
</evidence>
<keyword evidence="3" id="KW-1185">Reference proteome</keyword>
<dbReference type="GO" id="GO:0046872">
    <property type="term" value="F:metal ion binding"/>
    <property type="evidence" value="ECO:0007669"/>
    <property type="project" value="UniProtKB-KW"/>
</dbReference>
<dbReference type="PRINTS" id="PR00377">
    <property type="entry name" value="IMPHPHTASES"/>
</dbReference>
<dbReference type="eggNOG" id="COG1218">
    <property type="taxonomic scope" value="Bacteria"/>
</dbReference>
<sequence length="275" mass="28282">MDQNDRELDEIVRIARAAAAIVMDVYATPFAVEMKGPGDPVTRADREANALICSALEAAFPGEAILAEESVPTGDELASRLGKERVFFVDPLDGTREFADRNGEFAVMIGLAVRGRAALGVVVMPTTGEALAGRAGGAAFLEARDGSRRPLRVSAVSAPADATLIVSRSHRPKEIEPLLARLGISKVVPCGSVGVKIARIATGEVDLYVHGGGGAKLWDSCAPEAVLLGAGGSFTDLSGAPIDYNGPGLKLGRGIIASNGALQAAVVAAARSELG</sequence>
<feature type="binding site" evidence="1">
    <location>
        <position position="92"/>
    </location>
    <ligand>
        <name>Mg(2+)</name>
        <dbReference type="ChEBI" id="CHEBI:18420"/>
        <label>1</label>
        <note>catalytic</note>
    </ligand>
</feature>
<dbReference type="STRING" id="448385.sce0670"/>
<proteinExistence type="predicted"/>
<dbReference type="BioCyc" id="SCEL448385:SCE_RS03510-MONOMER"/>
<dbReference type="PROSITE" id="PS00630">
    <property type="entry name" value="IMP_2"/>
    <property type="match status" value="1"/>
</dbReference>
<reference evidence="2 3" key="1">
    <citation type="journal article" date="2007" name="Nat. Biotechnol.">
        <title>Complete genome sequence of the myxobacterium Sorangium cellulosum.</title>
        <authorList>
            <person name="Schneiker S."/>
            <person name="Perlova O."/>
            <person name="Kaiser O."/>
            <person name="Gerth K."/>
            <person name="Alici A."/>
            <person name="Altmeyer M.O."/>
            <person name="Bartels D."/>
            <person name="Bekel T."/>
            <person name="Beyer S."/>
            <person name="Bode E."/>
            <person name="Bode H.B."/>
            <person name="Bolten C.J."/>
            <person name="Choudhuri J.V."/>
            <person name="Doss S."/>
            <person name="Elnakady Y.A."/>
            <person name="Frank B."/>
            <person name="Gaigalat L."/>
            <person name="Goesmann A."/>
            <person name="Groeger C."/>
            <person name="Gross F."/>
            <person name="Jelsbak L."/>
            <person name="Jelsbak L."/>
            <person name="Kalinowski J."/>
            <person name="Kegler C."/>
            <person name="Knauber T."/>
            <person name="Konietzny S."/>
            <person name="Kopp M."/>
            <person name="Krause L."/>
            <person name="Krug D."/>
            <person name="Linke B."/>
            <person name="Mahmud T."/>
            <person name="Martinez-Arias R."/>
            <person name="McHardy A.C."/>
            <person name="Merai M."/>
            <person name="Meyer F."/>
            <person name="Mormann S."/>
            <person name="Munoz-Dorado J."/>
            <person name="Perez J."/>
            <person name="Pradella S."/>
            <person name="Rachid S."/>
            <person name="Raddatz G."/>
            <person name="Rosenau F."/>
            <person name="Rueckert C."/>
            <person name="Sasse F."/>
            <person name="Scharfe M."/>
            <person name="Schuster S.C."/>
            <person name="Suen G."/>
            <person name="Treuner-Lange A."/>
            <person name="Velicer G.J."/>
            <person name="Vorholter F.-J."/>
            <person name="Weissman K.J."/>
            <person name="Welch R.D."/>
            <person name="Wenzel S.C."/>
            <person name="Whitworth D.E."/>
            <person name="Wilhelm S."/>
            <person name="Wittmann C."/>
            <person name="Bloecker H."/>
            <person name="Puehler A."/>
            <person name="Mueller R."/>
        </authorList>
    </citation>
    <scope>NUCLEOTIDE SEQUENCE [LARGE SCALE GENOMIC DNA]</scope>
    <source>
        <strain evidence="3">So ce56</strain>
    </source>
</reference>
<dbReference type="HOGENOM" id="CLU_044118_3_0_7"/>
<dbReference type="EMBL" id="AM746676">
    <property type="protein sequence ID" value="CAN90827.1"/>
    <property type="molecule type" value="Genomic_DNA"/>
</dbReference>
<dbReference type="InterPro" id="IPR020550">
    <property type="entry name" value="Inositol_monophosphatase_CS"/>
</dbReference>
<evidence type="ECO:0000313" key="2">
    <source>
        <dbReference type="EMBL" id="CAN90827.1"/>
    </source>
</evidence>
<dbReference type="SUPFAM" id="SSF56655">
    <property type="entry name" value="Carbohydrate phosphatase"/>
    <property type="match status" value="1"/>
</dbReference>